<evidence type="ECO:0000313" key="7">
    <source>
        <dbReference type="EMBL" id="RPB13822.1"/>
    </source>
</evidence>
<dbReference type="Proteomes" id="UP000277580">
    <property type="component" value="Unassembled WGS sequence"/>
</dbReference>
<dbReference type="EMBL" id="ML119121">
    <property type="protein sequence ID" value="RPB13822.1"/>
    <property type="molecule type" value="Genomic_DNA"/>
</dbReference>
<dbReference type="Gene3D" id="1.20.1250.20">
    <property type="entry name" value="MFS general substrate transporter like domains"/>
    <property type="match status" value="1"/>
</dbReference>
<dbReference type="PANTHER" id="PTHR23501:SF198">
    <property type="entry name" value="AZOLE RESISTANCE PROTEIN 1-RELATED"/>
    <property type="match status" value="1"/>
</dbReference>
<keyword evidence="8" id="KW-1185">Reference proteome</keyword>
<keyword evidence="2 5" id="KW-0812">Transmembrane</keyword>
<gene>
    <name evidence="7" type="ORF">P167DRAFT_573114</name>
</gene>
<feature type="transmembrane region" description="Helical" evidence="5">
    <location>
        <begin position="123"/>
        <end position="146"/>
    </location>
</feature>
<evidence type="ECO:0000313" key="8">
    <source>
        <dbReference type="Proteomes" id="UP000277580"/>
    </source>
</evidence>
<dbReference type="PANTHER" id="PTHR23501">
    <property type="entry name" value="MAJOR FACILITATOR SUPERFAMILY"/>
    <property type="match status" value="1"/>
</dbReference>
<feature type="transmembrane region" description="Helical" evidence="5">
    <location>
        <begin position="386"/>
        <end position="411"/>
    </location>
</feature>
<dbReference type="PROSITE" id="PS50850">
    <property type="entry name" value="MFS"/>
    <property type="match status" value="1"/>
</dbReference>
<feature type="transmembrane region" description="Helical" evidence="5">
    <location>
        <begin position="318"/>
        <end position="339"/>
    </location>
</feature>
<accession>A0A3N4KX13</accession>
<evidence type="ECO:0000256" key="1">
    <source>
        <dbReference type="ARBA" id="ARBA00004141"/>
    </source>
</evidence>
<feature type="transmembrane region" description="Helical" evidence="5">
    <location>
        <begin position="590"/>
        <end position="611"/>
    </location>
</feature>
<comment type="subcellular location">
    <subcellularLocation>
        <location evidence="1">Membrane</location>
        <topology evidence="1">Multi-pass membrane protein</topology>
    </subcellularLocation>
</comment>
<evidence type="ECO:0000259" key="6">
    <source>
        <dbReference type="PROSITE" id="PS50850"/>
    </source>
</evidence>
<dbReference type="InterPro" id="IPR036259">
    <property type="entry name" value="MFS_trans_sf"/>
</dbReference>
<evidence type="ECO:0000256" key="3">
    <source>
        <dbReference type="ARBA" id="ARBA00022989"/>
    </source>
</evidence>
<dbReference type="Gene3D" id="1.20.1720.10">
    <property type="entry name" value="Multidrug resistance protein D"/>
    <property type="match status" value="1"/>
</dbReference>
<dbReference type="GO" id="GO:0005886">
    <property type="term" value="C:plasma membrane"/>
    <property type="evidence" value="ECO:0007669"/>
    <property type="project" value="TreeGrafter"/>
</dbReference>
<feature type="transmembrane region" description="Helical" evidence="5">
    <location>
        <begin position="457"/>
        <end position="477"/>
    </location>
</feature>
<dbReference type="STRING" id="1392247.A0A3N4KX13"/>
<dbReference type="SUPFAM" id="SSF103473">
    <property type="entry name" value="MFS general substrate transporter"/>
    <property type="match status" value="1"/>
</dbReference>
<evidence type="ECO:0000256" key="2">
    <source>
        <dbReference type="ARBA" id="ARBA00022692"/>
    </source>
</evidence>
<dbReference type="InParanoid" id="A0A3N4KX13"/>
<feature type="transmembrane region" description="Helical" evidence="5">
    <location>
        <begin position="489"/>
        <end position="510"/>
    </location>
</feature>
<sequence length="623" mass="68744">MNEPDQIELNDLGARRWQGEIEILSTIYEGDEAGDMNAVQASSFFHALRKTALATVQQLMNCLLTMVMTVAAWAKTFWCKCTECSIPAMGSSQPVSTFGLLSAGSSGCYEPDLDITTTARKKVIFVLWLSLFVVGLDAALMANAIPNITVDFGSYEDICWYASAYLIPMAILQPLFKTVFQLCWKQRVYIWCMIIFEIGIIVSLKSKTSREVIIGRVLAGFGASGVLQGTQEILSLYLQPCERRVRISSIFTSAIGLSTILGPIISGSLTERDNWRTCFLLNLPIGCVIVVCLLIFNFPRYSRDYEPDMSYTRRLKELYPDSLGAFFLISSLALAGYGLQRVGTFNSWGGNESITIALGFSGAMLSFWLLQLWLDDKGTVPLEVAWTKQVVVGAICFLGLQIVLVSHTYLIPIYVQSILGYGPLQSGLFNMSYYFAAIMGYFFSALLVHRYRFVRPVIVMATIITGSGCLMLSRLGIKPTWNEVIGYQLLTGFGIGMALEMPFAVTPAVFNNSKVYKANMIIIHLGYLGGHAIISNSLLAYLPKLTEEIDPRYILSLGAINYNTMPELSGEMRAIVISAMARSIADAFRFALLGACVAVCASFVFGGRYAAQPVLLLGRPQRN</sequence>
<feature type="transmembrane region" description="Helical" evidence="5">
    <location>
        <begin position="354"/>
        <end position="374"/>
    </location>
</feature>
<dbReference type="InterPro" id="IPR011701">
    <property type="entry name" value="MFS"/>
</dbReference>
<evidence type="ECO:0000256" key="4">
    <source>
        <dbReference type="ARBA" id="ARBA00023136"/>
    </source>
</evidence>
<dbReference type="AlphaFoldDB" id="A0A3N4KX13"/>
<dbReference type="Pfam" id="PF07690">
    <property type="entry name" value="MFS_1"/>
    <property type="match status" value="1"/>
</dbReference>
<feature type="transmembrane region" description="Helical" evidence="5">
    <location>
        <begin position="522"/>
        <end position="542"/>
    </location>
</feature>
<organism evidence="7 8">
    <name type="scientific">Morchella conica CCBAS932</name>
    <dbReference type="NCBI Taxonomy" id="1392247"/>
    <lineage>
        <taxon>Eukaryota</taxon>
        <taxon>Fungi</taxon>
        <taxon>Dikarya</taxon>
        <taxon>Ascomycota</taxon>
        <taxon>Pezizomycotina</taxon>
        <taxon>Pezizomycetes</taxon>
        <taxon>Pezizales</taxon>
        <taxon>Morchellaceae</taxon>
        <taxon>Morchella</taxon>
    </lineage>
</organism>
<feature type="transmembrane region" description="Helical" evidence="5">
    <location>
        <begin position="158"/>
        <end position="176"/>
    </location>
</feature>
<keyword evidence="3 5" id="KW-1133">Transmembrane helix</keyword>
<protein>
    <submittedName>
        <fullName evidence="7">MFS general substrate transporter</fullName>
    </submittedName>
</protein>
<evidence type="ECO:0000256" key="5">
    <source>
        <dbReference type="SAM" id="Phobius"/>
    </source>
</evidence>
<name>A0A3N4KX13_9PEZI</name>
<feature type="transmembrane region" description="Helical" evidence="5">
    <location>
        <begin position="188"/>
        <end position="205"/>
    </location>
</feature>
<dbReference type="OrthoDB" id="10021397at2759"/>
<feature type="domain" description="Major facilitator superfamily (MFS) profile" evidence="6">
    <location>
        <begin position="123"/>
        <end position="612"/>
    </location>
</feature>
<reference evidence="7 8" key="1">
    <citation type="journal article" date="2018" name="Nat. Ecol. Evol.">
        <title>Pezizomycetes genomes reveal the molecular basis of ectomycorrhizal truffle lifestyle.</title>
        <authorList>
            <person name="Murat C."/>
            <person name="Payen T."/>
            <person name="Noel B."/>
            <person name="Kuo A."/>
            <person name="Morin E."/>
            <person name="Chen J."/>
            <person name="Kohler A."/>
            <person name="Krizsan K."/>
            <person name="Balestrini R."/>
            <person name="Da Silva C."/>
            <person name="Montanini B."/>
            <person name="Hainaut M."/>
            <person name="Levati E."/>
            <person name="Barry K.W."/>
            <person name="Belfiori B."/>
            <person name="Cichocki N."/>
            <person name="Clum A."/>
            <person name="Dockter R.B."/>
            <person name="Fauchery L."/>
            <person name="Guy J."/>
            <person name="Iotti M."/>
            <person name="Le Tacon F."/>
            <person name="Lindquist E.A."/>
            <person name="Lipzen A."/>
            <person name="Malagnac F."/>
            <person name="Mello A."/>
            <person name="Molinier V."/>
            <person name="Miyauchi S."/>
            <person name="Poulain J."/>
            <person name="Riccioni C."/>
            <person name="Rubini A."/>
            <person name="Sitrit Y."/>
            <person name="Splivallo R."/>
            <person name="Traeger S."/>
            <person name="Wang M."/>
            <person name="Zifcakova L."/>
            <person name="Wipf D."/>
            <person name="Zambonelli A."/>
            <person name="Paolocci F."/>
            <person name="Nowrousian M."/>
            <person name="Ottonello S."/>
            <person name="Baldrian P."/>
            <person name="Spatafora J.W."/>
            <person name="Henrissat B."/>
            <person name="Nagy L.G."/>
            <person name="Aury J.M."/>
            <person name="Wincker P."/>
            <person name="Grigoriev I.V."/>
            <person name="Bonfante P."/>
            <person name="Martin F.M."/>
        </authorList>
    </citation>
    <scope>NUCLEOTIDE SEQUENCE [LARGE SCALE GENOMIC DNA]</scope>
    <source>
        <strain evidence="7 8">CCBAS932</strain>
    </source>
</reference>
<dbReference type="GO" id="GO:0022857">
    <property type="term" value="F:transmembrane transporter activity"/>
    <property type="evidence" value="ECO:0007669"/>
    <property type="project" value="InterPro"/>
</dbReference>
<feature type="transmembrane region" description="Helical" evidence="5">
    <location>
        <begin position="279"/>
        <end position="298"/>
    </location>
</feature>
<feature type="transmembrane region" description="Helical" evidence="5">
    <location>
        <begin position="250"/>
        <end position="267"/>
    </location>
</feature>
<keyword evidence="4 5" id="KW-0472">Membrane</keyword>
<proteinExistence type="predicted"/>
<dbReference type="InterPro" id="IPR020846">
    <property type="entry name" value="MFS_dom"/>
</dbReference>